<keyword evidence="3" id="KW-0804">Transcription</keyword>
<comment type="caution">
    <text evidence="7">The sequence shown here is derived from an EMBL/GenBank/DDBJ whole genome shotgun (WGS) entry which is preliminary data.</text>
</comment>
<dbReference type="Pfam" id="PF00072">
    <property type="entry name" value="Response_reg"/>
    <property type="match status" value="1"/>
</dbReference>
<evidence type="ECO:0000259" key="6">
    <source>
        <dbReference type="PROSITE" id="PS50110"/>
    </source>
</evidence>
<dbReference type="InterPro" id="IPR036388">
    <property type="entry name" value="WH-like_DNA-bd_sf"/>
</dbReference>
<accession>A0A6I1ERL4</accession>
<dbReference type="GO" id="GO:0006355">
    <property type="term" value="P:regulation of DNA-templated transcription"/>
    <property type="evidence" value="ECO:0007669"/>
    <property type="project" value="InterPro"/>
</dbReference>
<name>A0A6I1ERL4_9BURK</name>
<proteinExistence type="predicted"/>
<dbReference type="PROSITE" id="PS50110">
    <property type="entry name" value="RESPONSE_REGULATORY"/>
    <property type="match status" value="1"/>
</dbReference>
<dbReference type="EMBL" id="WEHX01000016">
    <property type="protein sequence ID" value="KAB7661706.1"/>
    <property type="molecule type" value="Genomic_DNA"/>
</dbReference>
<gene>
    <name evidence="7" type="ORF">GBM95_04305</name>
</gene>
<evidence type="ECO:0000256" key="3">
    <source>
        <dbReference type="ARBA" id="ARBA00023163"/>
    </source>
</evidence>
<evidence type="ECO:0000259" key="5">
    <source>
        <dbReference type="PROSITE" id="PS50043"/>
    </source>
</evidence>
<dbReference type="AlphaFoldDB" id="A0A6I1ERL4"/>
<feature type="modified residue" description="4-aspartylphosphate" evidence="4">
    <location>
        <position position="40"/>
    </location>
</feature>
<dbReference type="InterPro" id="IPR000792">
    <property type="entry name" value="Tscrpt_reg_LuxR_C"/>
</dbReference>
<dbReference type="GO" id="GO:0003677">
    <property type="term" value="F:DNA binding"/>
    <property type="evidence" value="ECO:0007669"/>
    <property type="project" value="UniProtKB-KW"/>
</dbReference>
<dbReference type="PANTHER" id="PTHR44688:SF16">
    <property type="entry name" value="DNA-BINDING TRANSCRIPTIONAL ACTIVATOR DEVR_DOSR"/>
    <property type="match status" value="1"/>
</dbReference>
<evidence type="ECO:0000256" key="4">
    <source>
        <dbReference type="PROSITE-ProRule" id="PRU00169"/>
    </source>
</evidence>
<dbReference type="SMART" id="SM00448">
    <property type="entry name" value="REC"/>
    <property type="match status" value="1"/>
</dbReference>
<feature type="domain" description="HTH luxR-type" evidence="5">
    <location>
        <begin position="121"/>
        <end position="186"/>
    </location>
</feature>
<protein>
    <submittedName>
        <fullName evidence="7">Response regulator transcription factor</fullName>
    </submittedName>
</protein>
<keyword evidence="4" id="KW-0597">Phosphoprotein</keyword>
<organism evidence="7 8">
    <name type="scientific">Sutterella seckii</name>
    <dbReference type="NCBI Taxonomy" id="1944635"/>
    <lineage>
        <taxon>Bacteria</taxon>
        <taxon>Pseudomonadati</taxon>
        <taxon>Pseudomonadota</taxon>
        <taxon>Betaproteobacteria</taxon>
        <taxon>Burkholderiales</taxon>
        <taxon>Sutterellaceae</taxon>
        <taxon>Sutterella</taxon>
    </lineage>
</organism>
<keyword evidence="1" id="KW-0805">Transcription regulation</keyword>
<evidence type="ECO:0000313" key="8">
    <source>
        <dbReference type="Proteomes" id="UP000430564"/>
    </source>
</evidence>
<dbReference type="CDD" id="cd06170">
    <property type="entry name" value="LuxR_C_like"/>
    <property type="match status" value="1"/>
</dbReference>
<dbReference type="InterPro" id="IPR016032">
    <property type="entry name" value="Sig_transdc_resp-reg_C-effctor"/>
</dbReference>
<dbReference type="Gene3D" id="3.40.50.2300">
    <property type="match status" value="1"/>
</dbReference>
<dbReference type="InterPro" id="IPR001789">
    <property type="entry name" value="Sig_transdc_resp-reg_receiver"/>
</dbReference>
<dbReference type="GO" id="GO:0000160">
    <property type="term" value="P:phosphorelay signal transduction system"/>
    <property type="evidence" value="ECO:0007669"/>
    <property type="project" value="InterPro"/>
</dbReference>
<reference evidence="7 8" key="1">
    <citation type="submission" date="2019-10" db="EMBL/GenBank/DDBJ databases">
        <title>Genome diversity of Sutterella seckii.</title>
        <authorList>
            <person name="Chaplin A.V."/>
            <person name="Sokolova S.R."/>
            <person name="Mosin K.A."/>
            <person name="Ivanova E.L."/>
            <person name="Kochetkova T.O."/>
            <person name="Goltsov A.Y."/>
            <person name="Trofimov D.Y."/>
            <person name="Efimov B.A."/>
        </authorList>
    </citation>
    <scope>NUCLEOTIDE SEQUENCE [LARGE SCALE GENOMIC DNA]</scope>
    <source>
        <strain evidence="7 8">ASD393</strain>
    </source>
</reference>
<dbReference type="PROSITE" id="PS50043">
    <property type="entry name" value="HTH_LUXR_2"/>
    <property type="match status" value="1"/>
</dbReference>
<dbReference type="InterPro" id="IPR011006">
    <property type="entry name" value="CheY-like_superfamily"/>
</dbReference>
<dbReference type="SUPFAM" id="SSF46894">
    <property type="entry name" value="C-terminal effector domain of the bipartite response regulators"/>
    <property type="match status" value="1"/>
</dbReference>
<dbReference type="Gene3D" id="1.10.10.10">
    <property type="entry name" value="Winged helix-like DNA-binding domain superfamily/Winged helix DNA-binding domain"/>
    <property type="match status" value="1"/>
</dbReference>
<dbReference type="PRINTS" id="PR00038">
    <property type="entry name" value="HTHLUXR"/>
</dbReference>
<dbReference type="PANTHER" id="PTHR44688">
    <property type="entry name" value="DNA-BINDING TRANSCRIPTIONAL ACTIVATOR DEVR_DOSR"/>
    <property type="match status" value="1"/>
</dbReference>
<evidence type="ECO:0000256" key="1">
    <source>
        <dbReference type="ARBA" id="ARBA00023015"/>
    </source>
</evidence>
<dbReference type="OrthoDB" id="9802186at2"/>
<keyword evidence="2" id="KW-0238">DNA-binding</keyword>
<dbReference type="SMART" id="SM00421">
    <property type="entry name" value="HTH_LUXR"/>
    <property type="match status" value="1"/>
</dbReference>
<evidence type="ECO:0000256" key="2">
    <source>
        <dbReference type="ARBA" id="ARBA00023125"/>
    </source>
</evidence>
<evidence type="ECO:0000313" key="7">
    <source>
        <dbReference type="EMBL" id="KAB7661706.1"/>
    </source>
</evidence>
<dbReference type="Pfam" id="PF00196">
    <property type="entry name" value="GerE"/>
    <property type="match status" value="1"/>
</dbReference>
<dbReference type="SUPFAM" id="SSF52172">
    <property type="entry name" value="CheY-like"/>
    <property type="match status" value="1"/>
</dbReference>
<feature type="domain" description="Response regulatory" evidence="6">
    <location>
        <begin position="1"/>
        <end position="105"/>
    </location>
</feature>
<sequence>MHDALQFILESEGYSVRHFFSAEDFLAGDFLSDPGCAVLDVRMGKMSGLVLQRVLKEREVDLPVIFLSAHGDIGMAVDAIDSGAVTFLTKPVRAEKLLTAVDKALSRKGSAEVQTTDAREVRKAFAALSDREREVALLAGQKLTNRQIAERLELAVRTVEFHRAGAMRKLGTHSAKELTEKLIAAGALGS</sequence>
<dbReference type="Proteomes" id="UP000430564">
    <property type="component" value="Unassembled WGS sequence"/>
</dbReference>